<evidence type="ECO:0000313" key="2">
    <source>
        <dbReference type="EMBL" id="CEK50802.1"/>
    </source>
</evidence>
<dbReference type="EMBL" id="HACG01003937">
    <property type="protein sequence ID" value="CEK50802.1"/>
    <property type="molecule type" value="Transcribed_RNA"/>
</dbReference>
<feature type="non-terminal residue" evidence="2">
    <location>
        <position position="96"/>
    </location>
</feature>
<reference evidence="2" key="1">
    <citation type="submission" date="2014-12" db="EMBL/GenBank/DDBJ databases">
        <title>Insight into the proteome of Arion vulgaris.</title>
        <authorList>
            <person name="Aradska J."/>
            <person name="Bulat T."/>
            <person name="Smidak R."/>
            <person name="Sarate P."/>
            <person name="Gangsoo J."/>
            <person name="Sialana F."/>
            <person name="Bilban M."/>
            <person name="Lubec G."/>
        </authorList>
    </citation>
    <scope>NUCLEOTIDE SEQUENCE</scope>
    <source>
        <tissue evidence="2">Skin</tissue>
    </source>
</reference>
<evidence type="ECO:0000256" key="1">
    <source>
        <dbReference type="SAM" id="MobiDB-lite"/>
    </source>
</evidence>
<feature type="region of interest" description="Disordered" evidence="1">
    <location>
        <begin position="58"/>
        <end position="96"/>
    </location>
</feature>
<name>A0A0B6Y3C0_9EUPU</name>
<gene>
    <name evidence="2" type="primary">ORF11708</name>
</gene>
<protein>
    <submittedName>
        <fullName evidence="2">Uncharacterized protein</fullName>
    </submittedName>
</protein>
<dbReference type="AlphaFoldDB" id="A0A0B6Y3C0"/>
<accession>A0A0B6Y3C0</accession>
<sequence length="96" mass="10481">VEDASILKQNLNTDDQFSNIDVRSEQTTCNRLSDVLVLDSQTVSEVRLRADSACIADSGSKDEIHDSSQSFSDIDASQRNDESLITADGLDSESLE</sequence>
<proteinExistence type="predicted"/>
<organism evidence="2">
    <name type="scientific">Arion vulgaris</name>
    <dbReference type="NCBI Taxonomy" id="1028688"/>
    <lineage>
        <taxon>Eukaryota</taxon>
        <taxon>Metazoa</taxon>
        <taxon>Spiralia</taxon>
        <taxon>Lophotrochozoa</taxon>
        <taxon>Mollusca</taxon>
        <taxon>Gastropoda</taxon>
        <taxon>Heterobranchia</taxon>
        <taxon>Euthyneura</taxon>
        <taxon>Panpulmonata</taxon>
        <taxon>Eupulmonata</taxon>
        <taxon>Stylommatophora</taxon>
        <taxon>Helicina</taxon>
        <taxon>Arionoidea</taxon>
        <taxon>Arionidae</taxon>
        <taxon>Arion</taxon>
    </lineage>
</organism>
<feature type="non-terminal residue" evidence="2">
    <location>
        <position position="1"/>
    </location>
</feature>